<sequence length="52" mass="5869">MSGTEDYEAESELDGDEIAEMYCDWLYAMEGGNVKDRASERCRRSDLSGKAK</sequence>
<evidence type="ECO:0000313" key="1">
    <source>
        <dbReference type="EMBL" id="MBE5063324.1"/>
    </source>
</evidence>
<gene>
    <name evidence="1" type="ORF">INF30_08615</name>
</gene>
<reference evidence="1 2" key="1">
    <citation type="submission" date="2020-10" db="EMBL/GenBank/DDBJ databases">
        <title>ChiBAC.</title>
        <authorList>
            <person name="Zenner C."/>
            <person name="Hitch T.C.A."/>
            <person name="Clavel T."/>
        </authorList>
    </citation>
    <scope>NUCLEOTIDE SEQUENCE [LARGE SCALE GENOMIC DNA]</scope>
    <source>
        <strain evidence="1 2">DSM 108991</strain>
    </source>
</reference>
<name>A0ABR9RK26_9FIRM</name>
<accession>A0ABR9RK26</accession>
<dbReference type="Proteomes" id="UP000758652">
    <property type="component" value="Unassembled WGS sequence"/>
</dbReference>
<proteinExistence type="predicted"/>
<protein>
    <submittedName>
        <fullName evidence="1">Uncharacterized protein</fullName>
    </submittedName>
</protein>
<comment type="caution">
    <text evidence="1">The sequence shown here is derived from an EMBL/GenBank/DDBJ whole genome shotgun (WGS) entry which is preliminary data.</text>
</comment>
<dbReference type="EMBL" id="JADCKL010000005">
    <property type="protein sequence ID" value="MBE5063324.1"/>
    <property type="molecule type" value="Genomic_DNA"/>
</dbReference>
<dbReference type="RefSeq" id="WP_226394910.1">
    <property type="nucleotide sequence ID" value="NZ_JADCKL010000005.1"/>
</dbReference>
<organism evidence="1 2">
    <name type="scientific">Claveliimonas monacensis</name>
    <dbReference type="NCBI Taxonomy" id="2779351"/>
    <lineage>
        <taxon>Bacteria</taxon>
        <taxon>Bacillati</taxon>
        <taxon>Bacillota</taxon>
        <taxon>Clostridia</taxon>
        <taxon>Lachnospirales</taxon>
        <taxon>Lachnospiraceae</taxon>
        <taxon>Claveliimonas</taxon>
    </lineage>
</organism>
<evidence type="ECO:0000313" key="2">
    <source>
        <dbReference type="Proteomes" id="UP000758652"/>
    </source>
</evidence>
<keyword evidence="2" id="KW-1185">Reference proteome</keyword>